<proteinExistence type="predicted"/>
<dbReference type="InterPro" id="IPR051343">
    <property type="entry name" value="G-type_lectin_kinases/EP1-like"/>
</dbReference>
<dbReference type="InterPro" id="IPR036426">
    <property type="entry name" value="Bulb-type_lectin_dom_sf"/>
</dbReference>
<dbReference type="SMART" id="SM00108">
    <property type="entry name" value="B_lectin"/>
    <property type="match status" value="1"/>
</dbReference>
<sequence length="204" mass="22461">MASSFSSVLSHSRCGISLRLLSGKKPQASFSRCFYHRTRRTLRKTIPLTLTLTLSRSFSQAQLSECPSLRHFIAQASLTWQSQSGFYAFGLYQQANGYAVGVFFFAGIPEKTVVWTAIRDKAPALASVTLNFTSDGRLIMQSAQGVETAIADLPERAASASMLDSGNFVLYTSDKKIIWQSFESPTNTLLQDQRLTAGNELLSV</sequence>
<dbReference type="Gramene" id="QL10p007422:mrna">
    <property type="protein sequence ID" value="QL10p007422:mrna:CDS:2"/>
    <property type="gene ID" value="QL10p007422"/>
</dbReference>
<reference evidence="5 6" key="1">
    <citation type="journal article" date="2016" name="G3 (Bethesda)">
        <title>First Draft Assembly and Annotation of the Genome of a California Endemic Oak Quercus lobata Nee (Fagaceae).</title>
        <authorList>
            <person name="Sork V.L."/>
            <person name="Fitz-Gibbon S.T."/>
            <person name="Puiu D."/>
            <person name="Crepeau M."/>
            <person name="Gugger P.F."/>
            <person name="Sherman R."/>
            <person name="Stevens K."/>
            <person name="Langley C.H."/>
            <person name="Pellegrini M."/>
            <person name="Salzberg S.L."/>
        </authorList>
    </citation>
    <scope>NUCLEOTIDE SEQUENCE [LARGE SCALE GENOMIC DNA]</scope>
    <source>
        <strain evidence="5 6">cv. SW786</strain>
    </source>
</reference>
<dbReference type="Pfam" id="PF01453">
    <property type="entry name" value="B_lectin"/>
    <property type="match status" value="1"/>
</dbReference>
<reference evidence="5" key="2">
    <citation type="submission" date="2021-01" db="UniProtKB">
        <authorList>
            <consortium name="EnsemblPlants"/>
        </authorList>
    </citation>
    <scope>IDENTIFICATION</scope>
</reference>
<evidence type="ECO:0000313" key="5">
    <source>
        <dbReference type="EnsemblPlants" id="QL10p007422:mrna:CDS:2"/>
    </source>
</evidence>
<accession>A0A7N2MP85</accession>
<dbReference type="SUPFAM" id="SSF51110">
    <property type="entry name" value="alpha-D-mannose-specific plant lectins"/>
    <property type="match status" value="1"/>
</dbReference>
<evidence type="ECO:0000256" key="2">
    <source>
        <dbReference type="ARBA" id="ARBA00023157"/>
    </source>
</evidence>
<evidence type="ECO:0000313" key="6">
    <source>
        <dbReference type="Proteomes" id="UP000594261"/>
    </source>
</evidence>
<dbReference type="AlphaFoldDB" id="A0A7N2MP85"/>
<dbReference type="InParanoid" id="A0A7N2MP85"/>
<dbReference type="InterPro" id="IPR001480">
    <property type="entry name" value="Bulb-type_lectin_dom"/>
</dbReference>
<feature type="domain" description="Bulb-type lectin" evidence="4">
    <location>
        <begin position="63"/>
        <end position="183"/>
    </location>
</feature>
<protein>
    <recommendedName>
        <fullName evidence="4">Bulb-type lectin domain-containing protein</fullName>
    </recommendedName>
</protein>
<name>A0A7N2MP85_QUELO</name>
<dbReference type="EnsemblPlants" id="QL10p007422:mrna">
    <property type="protein sequence ID" value="QL10p007422:mrna:CDS:2"/>
    <property type="gene ID" value="QL10p007422"/>
</dbReference>
<keyword evidence="2" id="KW-1015">Disulfide bond</keyword>
<dbReference type="PROSITE" id="PS50927">
    <property type="entry name" value="BULB_LECTIN"/>
    <property type="match status" value="1"/>
</dbReference>
<dbReference type="PANTHER" id="PTHR47976">
    <property type="entry name" value="G-TYPE LECTIN S-RECEPTOR-LIKE SERINE/THREONINE-PROTEIN KINASE SD2-5"/>
    <property type="match status" value="1"/>
</dbReference>
<organism evidence="5 6">
    <name type="scientific">Quercus lobata</name>
    <name type="common">Valley oak</name>
    <dbReference type="NCBI Taxonomy" id="97700"/>
    <lineage>
        <taxon>Eukaryota</taxon>
        <taxon>Viridiplantae</taxon>
        <taxon>Streptophyta</taxon>
        <taxon>Embryophyta</taxon>
        <taxon>Tracheophyta</taxon>
        <taxon>Spermatophyta</taxon>
        <taxon>Magnoliopsida</taxon>
        <taxon>eudicotyledons</taxon>
        <taxon>Gunneridae</taxon>
        <taxon>Pentapetalae</taxon>
        <taxon>rosids</taxon>
        <taxon>fabids</taxon>
        <taxon>Fagales</taxon>
        <taxon>Fagaceae</taxon>
        <taxon>Quercus</taxon>
    </lineage>
</organism>
<dbReference type="PANTHER" id="PTHR47976:SF7">
    <property type="entry name" value="RECEPTOR-LIKE SERINE_THREONINE-PROTEIN KINASE"/>
    <property type="match status" value="1"/>
</dbReference>
<dbReference type="Gene3D" id="2.90.10.10">
    <property type="entry name" value="Bulb-type lectin domain"/>
    <property type="match status" value="1"/>
</dbReference>
<keyword evidence="6" id="KW-1185">Reference proteome</keyword>
<keyword evidence="1" id="KW-0732">Signal</keyword>
<evidence type="ECO:0000256" key="3">
    <source>
        <dbReference type="ARBA" id="ARBA00023180"/>
    </source>
</evidence>
<keyword evidence="3" id="KW-0325">Glycoprotein</keyword>
<evidence type="ECO:0000259" key="4">
    <source>
        <dbReference type="PROSITE" id="PS50927"/>
    </source>
</evidence>
<dbReference type="Proteomes" id="UP000594261">
    <property type="component" value="Chromosome 10"/>
</dbReference>
<evidence type="ECO:0000256" key="1">
    <source>
        <dbReference type="ARBA" id="ARBA00022729"/>
    </source>
</evidence>
<dbReference type="EMBL" id="LRBV02000010">
    <property type="status" value="NOT_ANNOTATED_CDS"/>
    <property type="molecule type" value="Genomic_DNA"/>
</dbReference>